<gene>
    <name evidence="6" type="primary">RpL13</name>
    <name evidence="6" type="ORF">E2C01_008934</name>
</gene>
<dbReference type="AlphaFoldDB" id="A0A5B7D572"/>
<evidence type="ECO:0000256" key="1">
    <source>
        <dbReference type="ARBA" id="ARBA00005640"/>
    </source>
</evidence>
<dbReference type="Gene3D" id="1.20.5.110">
    <property type="match status" value="1"/>
</dbReference>
<dbReference type="Pfam" id="PF01294">
    <property type="entry name" value="Ribosomal_L13e"/>
    <property type="match status" value="1"/>
</dbReference>
<dbReference type="GO" id="GO:0022625">
    <property type="term" value="C:cytosolic large ribosomal subunit"/>
    <property type="evidence" value="ECO:0007669"/>
    <property type="project" value="TreeGrafter"/>
</dbReference>
<dbReference type="GO" id="GO:0003735">
    <property type="term" value="F:structural constituent of ribosome"/>
    <property type="evidence" value="ECO:0007669"/>
    <property type="project" value="InterPro"/>
</dbReference>
<sequence length="173" mass="20135">MAPKRNNIIPNCHFHKDWQRYVRTWFNQPARKQRRRNKRQTKARQVAPRPLGKLRPIVRCPTFKNMSPAPRTSLTGVWWCLLCPLRCECEVDLKVVHMLAKPQEIALAQQMKGVVMPHIPKAKKEKARGISKRQKKYSCFNALRRERAVARTWGMRAKKAKEAAEDAAVTGKK</sequence>
<comment type="similarity">
    <text evidence="1">Belongs to the eukaryotic ribosomal protein eL13 family.</text>
</comment>
<dbReference type="InterPro" id="IPR001380">
    <property type="entry name" value="Ribosomal_eL13"/>
</dbReference>
<organism evidence="6 7">
    <name type="scientific">Portunus trituberculatus</name>
    <name type="common">Swimming crab</name>
    <name type="synonym">Neptunus trituberculatus</name>
    <dbReference type="NCBI Taxonomy" id="210409"/>
    <lineage>
        <taxon>Eukaryota</taxon>
        <taxon>Metazoa</taxon>
        <taxon>Ecdysozoa</taxon>
        <taxon>Arthropoda</taxon>
        <taxon>Crustacea</taxon>
        <taxon>Multicrustacea</taxon>
        <taxon>Malacostraca</taxon>
        <taxon>Eumalacostraca</taxon>
        <taxon>Eucarida</taxon>
        <taxon>Decapoda</taxon>
        <taxon>Pleocyemata</taxon>
        <taxon>Brachyura</taxon>
        <taxon>Eubrachyura</taxon>
        <taxon>Portunoidea</taxon>
        <taxon>Portunidae</taxon>
        <taxon>Portuninae</taxon>
        <taxon>Portunus</taxon>
    </lineage>
</organism>
<keyword evidence="3" id="KW-0687">Ribonucleoprotein</keyword>
<accession>A0A5B7D572</accession>
<keyword evidence="7" id="KW-1185">Reference proteome</keyword>
<evidence type="ECO:0000256" key="4">
    <source>
        <dbReference type="ARBA" id="ARBA00035216"/>
    </source>
</evidence>
<dbReference type="GO" id="GO:0006412">
    <property type="term" value="P:translation"/>
    <property type="evidence" value="ECO:0007669"/>
    <property type="project" value="InterPro"/>
</dbReference>
<name>A0A5B7D572_PORTR</name>
<protein>
    <recommendedName>
        <fullName evidence="4">Large ribosomal subunit protein eL13</fullName>
    </recommendedName>
    <alternativeName>
        <fullName evidence="5">60S ribosomal protein L13</fullName>
    </alternativeName>
</protein>
<proteinExistence type="inferred from homology"/>
<dbReference type="Proteomes" id="UP000324222">
    <property type="component" value="Unassembled WGS sequence"/>
</dbReference>
<evidence type="ECO:0000256" key="2">
    <source>
        <dbReference type="ARBA" id="ARBA00022980"/>
    </source>
</evidence>
<evidence type="ECO:0000313" key="6">
    <source>
        <dbReference type="EMBL" id="MPC16116.1"/>
    </source>
</evidence>
<evidence type="ECO:0000256" key="5">
    <source>
        <dbReference type="ARBA" id="ARBA00035321"/>
    </source>
</evidence>
<evidence type="ECO:0000256" key="3">
    <source>
        <dbReference type="ARBA" id="ARBA00023274"/>
    </source>
</evidence>
<comment type="caution">
    <text evidence="6">The sequence shown here is derived from an EMBL/GenBank/DDBJ whole genome shotgun (WGS) entry which is preliminary data.</text>
</comment>
<dbReference type="GO" id="GO:0003723">
    <property type="term" value="F:RNA binding"/>
    <property type="evidence" value="ECO:0007669"/>
    <property type="project" value="TreeGrafter"/>
</dbReference>
<dbReference type="EMBL" id="VSRR010000480">
    <property type="protein sequence ID" value="MPC16116.1"/>
    <property type="molecule type" value="Genomic_DNA"/>
</dbReference>
<evidence type="ECO:0000313" key="7">
    <source>
        <dbReference type="Proteomes" id="UP000324222"/>
    </source>
</evidence>
<dbReference type="PANTHER" id="PTHR11722:SF0">
    <property type="entry name" value="LARGE RIBOSOMAL SUBUNIT PROTEIN EL13"/>
    <property type="match status" value="1"/>
</dbReference>
<dbReference type="OrthoDB" id="10264538at2759"/>
<keyword evidence="2 6" id="KW-0689">Ribosomal protein</keyword>
<reference evidence="6 7" key="1">
    <citation type="submission" date="2019-05" db="EMBL/GenBank/DDBJ databases">
        <title>Another draft genome of Portunus trituberculatus and its Hox gene families provides insights of decapod evolution.</title>
        <authorList>
            <person name="Jeong J.-H."/>
            <person name="Song I."/>
            <person name="Kim S."/>
            <person name="Choi T."/>
            <person name="Kim D."/>
            <person name="Ryu S."/>
            <person name="Kim W."/>
        </authorList>
    </citation>
    <scope>NUCLEOTIDE SEQUENCE [LARGE SCALE GENOMIC DNA]</scope>
    <source>
        <tissue evidence="6">Muscle</tissue>
    </source>
</reference>
<dbReference type="PANTHER" id="PTHR11722">
    <property type="entry name" value="60S RIBOSOMAL PROTEIN L13"/>
    <property type="match status" value="1"/>
</dbReference>